<feature type="region of interest" description="Disordered" evidence="6">
    <location>
        <begin position="417"/>
        <end position="464"/>
    </location>
</feature>
<dbReference type="GO" id="GO:0003677">
    <property type="term" value="F:DNA binding"/>
    <property type="evidence" value="ECO:0007669"/>
    <property type="project" value="UniProtKB-KW"/>
</dbReference>
<evidence type="ECO:0000256" key="6">
    <source>
        <dbReference type="SAM" id="MobiDB-lite"/>
    </source>
</evidence>
<dbReference type="GO" id="GO:0005634">
    <property type="term" value="C:nucleus"/>
    <property type="evidence" value="ECO:0007669"/>
    <property type="project" value="UniProtKB-SubCell"/>
</dbReference>
<evidence type="ECO:0000256" key="2">
    <source>
        <dbReference type="ARBA" id="ARBA00023015"/>
    </source>
</evidence>
<feature type="compositionally biased region" description="Basic and acidic residues" evidence="6">
    <location>
        <begin position="422"/>
        <end position="445"/>
    </location>
</feature>
<gene>
    <name evidence="9" type="ORF">EUGRSUZ_G01758</name>
</gene>
<feature type="region of interest" description="Disordered" evidence="6">
    <location>
        <begin position="348"/>
        <end position="376"/>
    </location>
</feature>
<feature type="domain" description="NAC" evidence="8">
    <location>
        <begin position="10"/>
        <end position="163"/>
    </location>
</feature>
<dbReference type="Gene3D" id="2.170.150.80">
    <property type="entry name" value="NAC domain"/>
    <property type="match status" value="1"/>
</dbReference>
<dbReference type="PROSITE" id="PS51005">
    <property type="entry name" value="NAC"/>
    <property type="match status" value="1"/>
</dbReference>
<dbReference type="AlphaFoldDB" id="A0A059BDZ2"/>
<feature type="compositionally biased region" description="Pro residues" evidence="6">
    <location>
        <begin position="362"/>
        <end position="374"/>
    </location>
</feature>
<dbReference type="OrthoDB" id="1739958at2759"/>
<dbReference type="Pfam" id="PF02365">
    <property type="entry name" value="NAM"/>
    <property type="match status" value="1"/>
</dbReference>
<proteinExistence type="predicted"/>
<dbReference type="InParanoid" id="A0A059BDZ2"/>
<evidence type="ECO:0000256" key="7">
    <source>
        <dbReference type="SAM" id="Phobius"/>
    </source>
</evidence>
<keyword evidence="7" id="KW-0812">Transmembrane</keyword>
<dbReference type="SUPFAM" id="SSF101941">
    <property type="entry name" value="NAC domain"/>
    <property type="match status" value="1"/>
</dbReference>
<evidence type="ECO:0000259" key="8">
    <source>
        <dbReference type="PROSITE" id="PS51005"/>
    </source>
</evidence>
<reference evidence="9" key="1">
    <citation type="submission" date="2013-07" db="EMBL/GenBank/DDBJ databases">
        <title>The genome of Eucalyptus grandis.</title>
        <authorList>
            <person name="Schmutz J."/>
            <person name="Hayes R."/>
            <person name="Myburg A."/>
            <person name="Tuskan G."/>
            <person name="Grattapaglia D."/>
            <person name="Rokhsar D.S."/>
        </authorList>
    </citation>
    <scope>NUCLEOTIDE SEQUENCE</scope>
    <source>
        <tissue evidence="9">Leaf extractions</tissue>
    </source>
</reference>
<evidence type="ECO:0000256" key="3">
    <source>
        <dbReference type="ARBA" id="ARBA00023125"/>
    </source>
</evidence>
<evidence type="ECO:0000256" key="4">
    <source>
        <dbReference type="ARBA" id="ARBA00023163"/>
    </source>
</evidence>
<name>A0A059BDZ2_EUCGR</name>
<keyword evidence="3" id="KW-0238">DNA-binding</keyword>
<evidence type="ECO:0000256" key="5">
    <source>
        <dbReference type="ARBA" id="ARBA00023242"/>
    </source>
</evidence>
<organism evidence="9">
    <name type="scientific">Eucalyptus grandis</name>
    <name type="common">Flooded gum</name>
    <dbReference type="NCBI Taxonomy" id="71139"/>
    <lineage>
        <taxon>Eukaryota</taxon>
        <taxon>Viridiplantae</taxon>
        <taxon>Streptophyta</taxon>
        <taxon>Embryophyta</taxon>
        <taxon>Tracheophyta</taxon>
        <taxon>Spermatophyta</taxon>
        <taxon>Magnoliopsida</taxon>
        <taxon>eudicotyledons</taxon>
        <taxon>Gunneridae</taxon>
        <taxon>Pentapetalae</taxon>
        <taxon>rosids</taxon>
        <taxon>malvids</taxon>
        <taxon>Myrtales</taxon>
        <taxon>Myrtaceae</taxon>
        <taxon>Myrtoideae</taxon>
        <taxon>Eucalypteae</taxon>
        <taxon>Eucalyptus</taxon>
    </lineage>
</organism>
<dbReference type="PANTHER" id="PTHR31989">
    <property type="entry name" value="NAC DOMAIN-CONTAINING PROTEIN 82-RELATED"/>
    <property type="match status" value="1"/>
</dbReference>
<evidence type="ECO:0000313" key="9">
    <source>
        <dbReference type="EMBL" id="KCW64101.1"/>
    </source>
</evidence>
<protein>
    <recommendedName>
        <fullName evidence="8">NAC domain-containing protein</fullName>
    </recommendedName>
</protein>
<keyword evidence="7" id="KW-0472">Membrane</keyword>
<keyword evidence="7" id="KW-1133">Transmembrane helix</keyword>
<dbReference type="EMBL" id="KK198759">
    <property type="protein sequence ID" value="KCW64101.1"/>
    <property type="molecule type" value="Genomic_DNA"/>
</dbReference>
<dbReference type="KEGG" id="egr:104453408"/>
<dbReference type="STRING" id="71139.A0A059BDZ2"/>
<feature type="compositionally biased region" description="Polar residues" evidence="6">
    <location>
        <begin position="448"/>
        <end position="464"/>
    </location>
</feature>
<evidence type="ECO:0000256" key="1">
    <source>
        <dbReference type="ARBA" id="ARBA00004123"/>
    </source>
</evidence>
<comment type="subcellular location">
    <subcellularLocation>
        <location evidence="1">Nucleus</location>
    </subcellularLocation>
</comment>
<feature type="transmembrane region" description="Helical" evidence="7">
    <location>
        <begin position="469"/>
        <end position="488"/>
    </location>
</feature>
<keyword evidence="4" id="KW-0804">Transcription</keyword>
<dbReference type="InterPro" id="IPR003441">
    <property type="entry name" value="NAC-dom"/>
</dbReference>
<sequence>MGAMINLQDFPVGYRFHPTGEEFVNHYLKRRVLGIQGGPCIIPDVDIYQYDPGQLPDLFHDKSIIGRDDQVQEWWFFSPDTPQRFQRPTRVQRSTPSGYWKKTGDDKEVKARGTATVIGIKEYLVFYQGRGKKADKTNWVIHAYRLPADDLNRTHVLCHLKHERDEKADNSTVVSERGAINLTDFELDLHRPVDEDLFPEPLIQAQMISLMELIPPGNRIEFAAGFLQQLHPELGLQNNSFPSNLHEPANIEGPSVMDIPRDDGLTDESIQSMFGTSEEDEDIGDMQSADLAYADFLEGSMETEYDQTFYSHHEHPVQMNRRAQTTDSVHGFVSLEEKKGMVEKKFNGSTVTSEKPKLHPVPGVPHRPVAPPIRPASEKCYSKNEELKFRKVKQETAAKNVKPELLSLDETAARAKVRKYKERSPDRNSTKKTNSKENEYAREKSNLVAASTVTTSEGTKSSTNSPLSYLVNVLVAIFMLLTITRLVLNF</sequence>
<dbReference type="Gramene" id="KCW64101">
    <property type="protein sequence ID" value="KCW64101"/>
    <property type="gene ID" value="EUGRSUZ_G01758"/>
</dbReference>
<dbReference type="GO" id="GO:0006355">
    <property type="term" value="P:regulation of DNA-templated transcription"/>
    <property type="evidence" value="ECO:0007669"/>
    <property type="project" value="InterPro"/>
</dbReference>
<keyword evidence="2" id="KW-0805">Transcription regulation</keyword>
<keyword evidence="5" id="KW-0539">Nucleus</keyword>
<accession>A0A059BDZ2</accession>
<dbReference type="InterPro" id="IPR036093">
    <property type="entry name" value="NAC_dom_sf"/>
</dbReference>